<dbReference type="PROSITE" id="PS51352">
    <property type="entry name" value="THIOREDOXIN_2"/>
    <property type="match status" value="1"/>
</dbReference>
<dbReference type="EMBL" id="BMZE01000003">
    <property type="protein sequence ID" value="GHA30472.1"/>
    <property type="molecule type" value="Genomic_DNA"/>
</dbReference>
<feature type="domain" description="Thioredoxin" evidence="4">
    <location>
        <begin position="9"/>
        <end position="215"/>
    </location>
</feature>
<dbReference type="PROSITE" id="PS51318">
    <property type="entry name" value="TAT"/>
    <property type="match status" value="1"/>
</dbReference>
<evidence type="ECO:0000256" key="1">
    <source>
        <dbReference type="ARBA" id="ARBA00003565"/>
    </source>
</evidence>
<proteinExistence type="inferred from homology"/>
<evidence type="ECO:0000256" key="2">
    <source>
        <dbReference type="ARBA" id="ARBA00005791"/>
    </source>
</evidence>
<dbReference type="Pfam" id="PF13462">
    <property type="entry name" value="Thioredoxin_4"/>
    <property type="match status" value="1"/>
</dbReference>
<gene>
    <name evidence="5" type="ORF">GCM10007989_27830</name>
</gene>
<accession>A0A918SBA7</accession>
<dbReference type="AlphaFoldDB" id="A0A918SBA7"/>
<dbReference type="InterPro" id="IPR013766">
    <property type="entry name" value="Thioredoxin_domain"/>
</dbReference>
<evidence type="ECO:0000313" key="6">
    <source>
        <dbReference type="Proteomes" id="UP000646579"/>
    </source>
</evidence>
<keyword evidence="6" id="KW-1185">Reference proteome</keyword>
<protein>
    <submittedName>
        <fullName evidence="5">Disulfide bond formation protein DsbD</fullName>
    </submittedName>
</protein>
<comment type="function">
    <text evidence="1">May be required for disulfide bond formation in some proteins.</text>
</comment>
<name>A0A918SBA7_9HYPH</name>
<reference evidence="5" key="1">
    <citation type="journal article" date="2014" name="Int. J. Syst. Evol. Microbiol.">
        <title>Complete genome sequence of Corynebacterium casei LMG S-19264T (=DSM 44701T), isolated from a smear-ripened cheese.</title>
        <authorList>
            <consortium name="US DOE Joint Genome Institute (JGI-PGF)"/>
            <person name="Walter F."/>
            <person name="Albersmeier A."/>
            <person name="Kalinowski J."/>
            <person name="Ruckert C."/>
        </authorList>
    </citation>
    <scope>NUCLEOTIDE SEQUENCE</scope>
    <source>
        <strain evidence="5">KCTC 32437</strain>
    </source>
</reference>
<sequence>MKLTRRHTLALGAAATAIGLVGLPAVQAAEGDVVNQDALMNPAGGLSDHVLGEEDAPVTIIEYASPTCPHCASFHNEVYPQLKEQYIDTGEVKLIVRPFVRNVLDAAIFMLAEAAGEDSYHNVIETYFNTQMTWATSEAPRDAIFEIAQDLGFTQESFDAALTNQELFVAMEAMREQALNDFGLEGTPTFYINGKTLSGGKTLEQLTAEIDPLLN</sequence>
<dbReference type="InterPro" id="IPR036249">
    <property type="entry name" value="Thioredoxin-like_sf"/>
</dbReference>
<feature type="signal peptide" evidence="3">
    <location>
        <begin position="1"/>
        <end position="28"/>
    </location>
</feature>
<dbReference type="RefSeq" id="WP_189426334.1">
    <property type="nucleotide sequence ID" value="NZ_BMZE01000003.1"/>
</dbReference>
<evidence type="ECO:0000313" key="5">
    <source>
        <dbReference type="EMBL" id="GHA30472.1"/>
    </source>
</evidence>
<comment type="caution">
    <text evidence="5">The sequence shown here is derived from an EMBL/GenBank/DDBJ whole genome shotgun (WGS) entry which is preliminary data.</text>
</comment>
<dbReference type="SUPFAM" id="SSF52833">
    <property type="entry name" value="Thioredoxin-like"/>
    <property type="match status" value="1"/>
</dbReference>
<dbReference type="PANTHER" id="PTHR13887:SF56">
    <property type="entry name" value="THIOREDOXIN-LIKE REDUCTASE RV2466C"/>
    <property type="match status" value="1"/>
</dbReference>
<keyword evidence="3" id="KW-0732">Signal</keyword>
<dbReference type="InterPro" id="IPR012336">
    <property type="entry name" value="Thioredoxin-like_fold"/>
</dbReference>
<evidence type="ECO:0000256" key="3">
    <source>
        <dbReference type="SAM" id="SignalP"/>
    </source>
</evidence>
<dbReference type="InterPro" id="IPR006311">
    <property type="entry name" value="TAT_signal"/>
</dbReference>
<comment type="similarity">
    <text evidence="2">Belongs to the thioredoxin family. DsbA subfamily.</text>
</comment>
<dbReference type="PANTHER" id="PTHR13887">
    <property type="entry name" value="GLUTATHIONE S-TRANSFERASE KAPPA"/>
    <property type="match status" value="1"/>
</dbReference>
<dbReference type="Gene3D" id="3.40.30.10">
    <property type="entry name" value="Glutaredoxin"/>
    <property type="match status" value="1"/>
</dbReference>
<evidence type="ECO:0000259" key="4">
    <source>
        <dbReference type="PROSITE" id="PS51352"/>
    </source>
</evidence>
<feature type="chain" id="PRO_5037091248" evidence="3">
    <location>
        <begin position="29"/>
        <end position="215"/>
    </location>
</feature>
<dbReference type="Proteomes" id="UP000646579">
    <property type="component" value="Unassembled WGS sequence"/>
</dbReference>
<organism evidence="5 6">
    <name type="scientific">Devosia pacifica</name>
    <dbReference type="NCBI Taxonomy" id="1335967"/>
    <lineage>
        <taxon>Bacteria</taxon>
        <taxon>Pseudomonadati</taxon>
        <taxon>Pseudomonadota</taxon>
        <taxon>Alphaproteobacteria</taxon>
        <taxon>Hyphomicrobiales</taxon>
        <taxon>Devosiaceae</taxon>
        <taxon>Devosia</taxon>
    </lineage>
</organism>
<reference evidence="5" key="2">
    <citation type="submission" date="2020-09" db="EMBL/GenBank/DDBJ databases">
        <authorList>
            <person name="Sun Q."/>
            <person name="Kim S."/>
        </authorList>
    </citation>
    <scope>NUCLEOTIDE SEQUENCE</scope>
    <source>
        <strain evidence="5">KCTC 32437</strain>
    </source>
</reference>